<evidence type="ECO:0000256" key="6">
    <source>
        <dbReference type="ARBA" id="ARBA00022781"/>
    </source>
</evidence>
<dbReference type="GO" id="GO:0046933">
    <property type="term" value="F:proton-transporting ATP synthase activity, rotational mechanism"/>
    <property type="evidence" value="ECO:0007669"/>
    <property type="project" value="TreeGrafter"/>
</dbReference>
<gene>
    <name evidence="13" type="primary">atp6</name>
</gene>
<feature type="transmembrane region" description="Helical" evidence="12">
    <location>
        <begin position="46"/>
        <end position="67"/>
    </location>
</feature>
<comment type="subcellular location">
    <subcellularLocation>
        <location evidence="1">Membrane</location>
        <topology evidence="1">Multi-pass membrane protein</topology>
    </subcellularLocation>
    <subcellularLocation>
        <location evidence="11">Mitochondrion inner membrane</location>
        <topology evidence="11">Multi-pass membrane protein</topology>
    </subcellularLocation>
</comment>
<keyword evidence="6" id="KW-0375">Hydrogen ion transport</keyword>
<dbReference type="Gene3D" id="1.20.120.220">
    <property type="entry name" value="ATP synthase, F0 complex, subunit A"/>
    <property type="match status" value="1"/>
</dbReference>
<keyword evidence="8" id="KW-0406">Ion transport</keyword>
<dbReference type="Pfam" id="PF00119">
    <property type="entry name" value="ATP-synt_A"/>
    <property type="match status" value="1"/>
</dbReference>
<accession>D1GL01</accession>
<evidence type="ECO:0000256" key="9">
    <source>
        <dbReference type="ARBA" id="ARBA00023136"/>
    </source>
</evidence>
<feature type="transmembrane region" description="Helical" evidence="12">
    <location>
        <begin position="73"/>
        <end position="92"/>
    </location>
</feature>
<dbReference type="InterPro" id="IPR035908">
    <property type="entry name" value="F0_ATP_A_sf"/>
</dbReference>
<dbReference type="GO" id="GO:0005743">
    <property type="term" value="C:mitochondrial inner membrane"/>
    <property type="evidence" value="ECO:0007669"/>
    <property type="project" value="UniProtKB-SubCell"/>
</dbReference>
<keyword evidence="7 12" id="KW-1133">Transmembrane helix</keyword>
<dbReference type="PANTHER" id="PTHR11410:SF0">
    <property type="entry name" value="ATP SYNTHASE SUBUNIT A"/>
    <property type="match status" value="1"/>
</dbReference>
<dbReference type="CDD" id="cd00310">
    <property type="entry name" value="ATP-synt_Fo_a_6"/>
    <property type="match status" value="1"/>
</dbReference>
<dbReference type="PRINTS" id="PR00123">
    <property type="entry name" value="ATPASEA"/>
</dbReference>
<keyword evidence="3" id="KW-0813">Transport</keyword>
<feature type="transmembrane region" description="Helical" evidence="12">
    <location>
        <begin position="6"/>
        <end position="25"/>
    </location>
</feature>
<organism evidence="13">
    <name type="scientific">Diplosoma listerianum</name>
    <dbReference type="NCBI Taxonomy" id="168635"/>
    <lineage>
        <taxon>Eukaryota</taxon>
        <taxon>Metazoa</taxon>
        <taxon>Chordata</taxon>
        <taxon>Tunicata</taxon>
        <taxon>Ascidiacea</taxon>
        <taxon>Aplousobranchia</taxon>
        <taxon>Didemnidae</taxon>
        <taxon>Diplosoma</taxon>
    </lineage>
</organism>
<reference evidence="13" key="1">
    <citation type="journal article" date="2009" name="Mol. Biol. Evol.">
        <title>Hyper-variability of ascidian mitochondrial gene order: exposing the myth of deuterostome organelle genome stability.</title>
        <authorList>
            <person name="Gissi C."/>
            <person name="Pesole G."/>
            <person name="Mastrototaro F."/>
            <person name="Iannelli F."/>
            <person name="Guida V."/>
            <person name="Griggio F."/>
        </authorList>
    </citation>
    <scope>NUCLEOTIDE SEQUENCE</scope>
    <source>
        <tissue evidence="13">Single colony</tissue>
    </source>
</reference>
<dbReference type="SUPFAM" id="SSF81336">
    <property type="entry name" value="F1F0 ATP synthase subunit A"/>
    <property type="match status" value="1"/>
</dbReference>
<keyword evidence="13" id="KW-0496">Mitochondrion</keyword>
<feature type="transmembrane region" description="Helical" evidence="12">
    <location>
        <begin position="113"/>
        <end position="136"/>
    </location>
</feature>
<dbReference type="EMBL" id="FN313539">
    <property type="protein sequence ID" value="CAX68860.1"/>
    <property type="molecule type" value="Genomic_DNA"/>
</dbReference>
<evidence type="ECO:0000256" key="3">
    <source>
        <dbReference type="ARBA" id="ARBA00022448"/>
    </source>
</evidence>
<comment type="similarity">
    <text evidence="2">Belongs to the ATPase A chain family.</text>
</comment>
<evidence type="ECO:0000256" key="4">
    <source>
        <dbReference type="ARBA" id="ARBA00022547"/>
    </source>
</evidence>
<dbReference type="PANTHER" id="PTHR11410">
    <property type="entry name" value="ATP SYNTHASE SUBUNIT A"/>
    <property type="match status" value="1"/>
</dbReference>
<evidence type="ECO:0000256" key="2">
    <source>
        <dbReference type="ARBA" id="ARBA00006810"/>
    </source>
</evidence>
<protein>
    <recommendedName>
        <fullName evidence="11">ATP synthase subunit a</fullName>
    </recommendedName>
</protein>
<dbReference type="InterPro" id="IPR023011">
    <property type="entry name" value="ATP_synth_F0_asu_AS"/>
</dbReference>
<dbReference type="InterPro" id="IPR000568">
    <property type="entry name" value="ATP_synth_F0_asu"/>
</dbReference>
<proteinExistence type="inferred from homology"/>
<keyword evidence="5 12" id="KW-0812">Transmembrane</keyword>
<geneLocation type="mitochondrion" evidence="13"/>
<keyword evidence="10" id="KW-0066">ATP synthesis</keyword>
<evidence type="ECO:0000256" key="11">
    <source>
        <dbReference type="RuleBase" id="RU004450"/>
    </source>
</evidence>
<keyword evidence="4" id="KW-0138">CF(0)</keyword>
<dbReference type="InterPro" id="IPR045083">
    <property type="entry name" value="ATP_synth_F0_asu_bact/mt"/>
</dbReference>
<evidence type="ECO:0000256" key="12">
    <source>
        <dbReference type="SAM" id="Phobius"/>
    </source>
</evidence>
<dbReference type="NCBIfam" id="TIGR01131">
    <property type="entry name" value="ATP_synt_6_or_A"/>
    <property type="match status" value="1"/>
</dbReference>
<sequence length="193" mass="22569">MFISFETSFLYIFLFFVVLFLNKNFMKMLSYINIIISNMTFFNSFFLKNIFLLLLMMNLFSMFPYSFSFSTMPGIFLMGFIMWISLYLPLLFKNFKNNMAHFLPQGSPFTMSPFMIIIELVSLLARPMALGIRLMANITAGHLLIHLFCHGMEHGGYFLFIFFLLLIMLETAVAFIQAYVFTMLLTLYTSEAN</sequence>
<evidence type="ECO:0000256" key="8">
    <source>
        <dbReference type="ARBA" id="ARBA00023065"/>
    </source>
</evidence>
<keyword evidence="9 12" id="KW-0472">Membrane</keyword>
<dbReference type="PROSITE" id="PS00449">
    <property type="entry name" value="ATPASE_A"/>
    <property type="match status" value="1"/>
</dbReference>
<evidence type="ECO:0000256" key="10">
    <source>
        <dbReference type="ARBA" id="ARBA00023310"/>
    </source>
</evidence>
<evidence type="ECO:0000313" key="13">
    <source>
        <dbReference type="EMBL" id="CAX68860.1"/>
    </source>
</evidence>
<feature type="transmembrane region" description="Helical" evidence="12">
    <location>
        <begin position="156"/>
        <end position="188"/>
    </location>
</feature>
<evidence type="ECO:0000256" key="5">
    <source>
        <dbReference type="ARBA" id="ARBA00022692"/>
    </source>
</evidence>
<dbReference type="GO" id="GO:0045259">
    <property type="term" value="C:proton-transporting ATP synthase complex"/>
    <property type="evidence" value="ECO:0007669"/>
    <property type="project" value="UniProtKB-KW"/>
</dbReference>
<evidence type="ECO:0000256" key="1">
    <source>
        <dbReference type="ARBA" id="ARBA00004141"/>
    </source>
</evidence>
<dbReference type="AlphaFoldDB" id="D1GL01"/>
<evidence type="ECO:0000256" key="7">
    <source>
        <dbReference type="ARBA" id="ARBA00022989"/>
    </source>
</evidence>
<name>D1GL01_9ASCI</name>